<evidence type="ECO:0000313" key="2">
    <source>
        <dbReference type="EMBL" id="KXS93451.1"/>
    </source>
</evidence>
<evidence type="ECO:0000313" key="3">
    <source>
        <dbReference type="Proteomes" id="UP000070133"/>
    </source>
</evidence>
<organism evidence="2 3">
    <name type="scientific">Pseudocercospora eumusae</name>
    <dbReference type="NCBI Taxonomy" id="321146"/>
    <lineage>
        <taxon>Eukaryota</taxon>
        <taxon>Fungi</taxon>
        <taxon>Dikarya</taxon>
        <taxon>Ascomycota</taxon>
        <taxon>Pezizomycotina</taxon>
        <taxon>Dothideomycetes</taxon>
        <taxon>Dothideomycetidae</taxon>
        <taxon>Mycosphaerellales</taxon>
        <taxon>Mycosphaerellaceae</taxon>
        <taxon>Pseudocercospora</taxon>
    </lineage>
</organism>
<sequence length="191" mass="21340">MDRLQNRKGRAGIPKDQNVVSYDLDSVRNKWENETEGNGGETGSAVAAGGKKRKRVGRLGRAPITNARDAYRAELPVRDGDEEEEEPERGRAGGTPLLDVSAVDEGGHYDDEDDDEQQQQEQHQQHQQQEEGEEEEEDGPAPAPKKTRGPNKSGALDDTEKKTLLRLLKRYRPTSSGLRDARRLIVEDLEE</sequence>
<name>A0A139GTD8_9PEZI</name>
<feature type="region of interest" description="Disordered" evidence="1">
    <location>
        <begin position="1"/>
        <end position="191"/>
    </location>
</feature>
<dbReference type="EMBL" id="LFZN01000585">
    <property type="protein sequence ID" value="KXS93451.1"/>
    <property type="molecule type" value="Genomic_DNA"/>
</dbReference>
<accession>A0A139GTD8</accession>
<gene>
    <name evidence="2" type="ORF">AC578_4836</name>
</gene>
<keyword evidence="3" id="KW-1185">Reference proteome</keyword>
<feature type="compositionally biased region" description="Basic and acidic residues" evidence="1">
    <location>
        <begin position="179"/>
        <end position="191"/>
    </location>
</feature>
<comment type="caution">
    <text evidence="2">The sequence shown here is derived from an EMBL/GenBank/DDBJ whole genome shotgun (WGS) entry which is preliminary data.</text>
</comment>
<feature type="compositionally biased region" description="Acidic residues" evidence="1">
    <location>
        <begin position="130"/>
        <end position="139"/>
    </location>
</feature>
<feature type="compositionally biased region" description="Basic residues" evidence="1">
    <location>
        <begin position="1"/>
        <end position="10"/>
    </location>
</feature>
<feature type="compositionally biased region" description="Basic and acidic residues" evidence="1">
    <location>
        <begin position="69"/>
        <end position="79"/>
    </location>
</feature>
<proteinExistence type="predicted"/>
<protein>
    <submittedName>
        <fullName evidence="2">Uncharacterized protein</fullName>
    </submittedName>
</protein>
<evidence type="ECO:0000256" key="1">
    <source>
        <dbReference type="SAM" id="MobiDB-lite"/>
    </source>
</evidence>
<dbReference type="Proteomes" id="UP000070133">
    <property type="component" value="Unassembled WGS sequence"/>
</dbReference>
<dbReference type="AlphaFoldDB" id="A0A139GTD8"/>
<reference evidence="2 3" key="1">
    <citation type="submission" date="2015-07" db="EMBL/GenBank/DDBJ databases">
        <title>Comparative genomics of the Sigatoka disease complex on banana suggests a link between parallel evolutionary changes in Pseudocercospora fijiensis and Pseudocercospora eumusae and increased virulence on the banana host.</title>
        <authorList>
            <person name="Chang T.-C."/>
            <person name="Salvucci A."/>
            <person name="Crous P.W."/>
            <person name="Stergiopoulos I."/>
        </authorList>
    </citation>
    <scope>NUCLEOTIDE SEQUENCE [LARGE SCALE GENOMIC DNA]</scope>
    <source>
        <strain evidence="2 3">CBS 114824</strain>
    </source>
</reference>